<feature type="domain" description="VOC" evidence="2">
    <location>
        <begin position="15"/>
        <end position="137"/>
    </location>
</feature>
<evidence type="ECO:0000256" key="1">
    <source>
        <dbReference type="ARBA" id="ARBA00022723"/>
    </source>
</evidence>
<dbReference type="InterPro" id="IPR051785">
    <property type="entry name" value="MMCE/EMCE_epimerase"/>
</dbReference>
<dbReference type="PANTHER" id="PTHR43048">
    <property type="entry name" value="METHYLMALONYL-COA EPIMERASE"/>
    <property type="match status" value="1"/>
</dbReference>
<dbReference type="EMBL" id="JAGINU010000001">
    <property type="protein sequence ID" value="MBP2369789.1"/>
    <property type="molecule type" value="Genomic_DNA"/>
</dbReference>
<comment type="caution">
    <text evidence="3">The sequence shown here is derived from an EMBL/GenBank/DDBJ whole genome shotgun (WGS) entry which is preliminary data.</text>
</comment>
<feature type="domain" description="VOC" evidence="2">
    <location>
        <begin position="163"/>
        <end position="278"/>
    </location>
</feature>
<evidence type="ECO:0000259" key="2">
    <source>
        <dbReference type="PROSITE" id="PS51819"/>
    </source>
</evidence>
<dbReference type="Pfam" id="PF13468">
    <property type="entry name" value="Glyoxalase_3"/>
    <property type="match status" value="1"/>
</dbReference>
<dbReference type="Proteomes" id="UP001519295">
    <property type="component" value="Unassembled WGS sequence"/>
</dbReference>
<dbReference type="Gene3D" id="3.10.180.10">
    <property type="entry name" value="2,3-Dihydroxybiphenyl 1,2-Dioxygenase, domain 1"/>
    <property type="match status" value="2"/>
</dbReference>
<dbReference type="RefSeq" id="WP_210032324.1">
    <property type="nucleotide sequence ID" value="NZ_JAGINU010000001.1"/>
</dbReference>
<dbReference type="InterPro" id="IPR025870">
    <property type="entry name" value="Glyoxalase-like_dom"/>
</dbReference>
<protein>
    <submittedName>
        <fullName evidence="3">Catechol 2,3-dioxygenase-like lactoylglutathione lyase family enzyme</fullName>
    </submittedName>
</protein>
<reference evidence="3 4" key="1">
    <citation type="submission" date="2021-03" db="EMBL/GenBank/DDBJ databases">
        <title>Sequencing the genomes of 1000 actinobacteria strains.</title>
        <authorList>
            <person name="Klenk H.-P."/>
        </authorList>
    </citation>
    <scope>NUCLEOTIDE SEQUENCE [LARGE SCALE GENOMIC DNA]</scope>
    <source>
        <strain evidence="3 4">DSM 45256</strain>
    </source>
</reference>
<keyword evidence="4" id="KW-1185">Reference proteome</keyword>
<proteinExistence type="predicted"/>
<dbReference type="PROSITE" id="PS51819">
    <property type="entry name" value="VOC"/>
    <property type="match status" value="2"/>
</dbReference>
<gene>
    <name evidence="3" type="ORF">JOF36_005485</name>
</gene>
<keyword evidence="1" id="KW-0479">Metal-binding</keyword>
<accession>A0ABS4W288</accession>
<organism evidence="3 4">
    <name type="scientific">Pseudonocardia parietis</name>
    <dbReference type="NCBI Taxonomy" id="570936"/>
    <lineage>
        <taxon>Bacteria</taxon>
        <taxon>Bacillati</taxon>
        <taxon>Actinomycetota</taxon>
        <taxon>Actinomycetes</taxon>
        <taxon>Pseudonocardiales</taxon>
        <taxon>Pseudonocardiaceae</taxon>
        <taxon>Pseudonocardia</taxon>
    </lineage>
</organism>
<dbReference type="PANTHER" id="PTHR43048:SF3">
    <property type="entry name" value="METHYLMALONYL-COA EPIMERASE, MITOCHONDRIAL"/>
    <property type="match status" value="1"/>
</dbReference>
<sequence>MTRRELEVPALDVTGLVHVNHLVDDFEGTAARYAAAFGAREYWRGYDEEQNRDANLSVIGELCVELYAPRDRTSLLGASLQRFGPGWHSFEWQVPDLAAAKAALDARGVRVTTYRPGEFLMTHPADCHGMLLELCPLDMPNDPRLEPGWSAEPWRAHPLGVAGLTAISVAVRDREAATAWLVDLVEGAEVLSTEPRTEADATRVRVADHVVELVGSRTPDGPVAAYIGRWGQRLRSVELRVLDLDRAAKHLADQGLGVVPGSRDGAIAVSAEDMAGVR</sequence>
<name>A0ABS4W288_9PSEU</name>
<dbReference type="SUPFAM" id="SSF54593">
    <property type="entry name" value="Glyoxalase/Bleomycin resistance protein/Dihydroxybiphenyl dioxygenase"/>
    <property type="match status" value="2"/>
</dbReference>
<evidence type="ECO:0000313" key="4">
    <source>
        <dbReference type="Proteomes" id="UP001519295"/>
    </source>
</evidence>
<evidence type="ECO:0000313" key="3">
    <source>
        <dbReference type="EMBL" id="MBP2369789.1"/>
    </source>
</evidence>
<dbReference type="InterPro" id="IPR029068">
    <property type="entry name" value="Glyas_Bleomycin-R_OHBP_Dase"/>
</dbReference>
<dbReference type="InterPro" id="IPR037523">
    <property type="entry name" value="VOC_core"/>
</dbReference>